<gene>
    <name evidence="10" type="ORF">DFH94DRAFT_758775</name>
</gene>
<comment type="caution">
    <text evidence="10">The sequence shown here is derived from an EMBL/GenBank/DDBJ whole genome shotgun (WGS) entry which is preliminary data.</text>
</comment>
<reference evidence="10" key="1">
    <citation type="submission" date="2019-10" db="EMBL/GenBank/DDBJ databases">
        <authorList>
            <consortium name="DOE Joint Genome Institute"/>
            <person name="Kuo A."/>
            <person name="Miyauchi S."/>
            <person name="Kiss E."/>
            <person name="Drula E."/>
            <person name="Kohler A."/>
            <person name="Sanchez-Garcia M."/>
            <person name="Andreopoulos B."/>
            <person name="Barry K.W."/>
            <person name="Bonito G."/>
            <person name="Buee M."/>
            <person name="Carver A."/>
            <person name="Chen C."/>
            <person name="Cichocki N."/>
            <person name="Clum A."/>
            <person name="Culley D."/>
            <person name="Crous P.W."/>
            <person name="Fauchery L."/>
            <person name="Girlanda M."/>
            <person name="Hayes R."/>
            <person name="Keri Z."/>
            <person name="LaButti K."/>
            <person name="Lipzen A."/>
            <person name="Lombard V."/>
            <person name="Magnuson J."/>
            <person name="Maillard F."/>
            <person name="Morin E."/>
            <person name="Murat C."/>
            <person name="Nolan M."/>
            <person name="Ohm R."/>
            <person name="Pangilinan J."/>
            <person name="Pereira M."/>
            <person name="Perotto S."/>
            <person name="Peter M."/>
            <person name="Riley R."/>
            <person name="Sitrit Y."/>
            <person name="Stielow B."/>
            <person name="Szollosi G."/>
            <person name="Zifcakova L."/>
            <person name="Stursova M."/>
            <person name="Spatafora J.W."/>
            <person name="Tedersoo L."/>
            <person name="Vaario L.-M."/>
            <person name="Yamada A."/>
            <person name="Yan M."/>
            <person name="Wang P."/>
            <person name="Xu J."/>
            <person name="Bruns T."/>
            <person name="Baldrian P."/>
            <person name="Vilgalys R."/>
            <person name="Henrissat B."/>
            <person name="Grigoriev I.V."/>
            <person name="Hibbett D."/>
            <person name="Nagy L.G."/>
            <person name="Martin F.M."/>
        </authorList>
    </citation>
    <scope>NUCLEOTIDE SEQUENCE</scope>
    <source>
        <strain evidence="10">Prilba</strain>
    </source>
</reference>
<feature type="domain" description="Sodium/calcium exchanger membrane region" evidence="9">
    <location>
        <begin position="76"/>
        <end position="237"/>
    </location>
</feature>
<organism evidence="10 11">
    <name type="scientific">Russula ochroleuca</name>
    <dbReference type="NCBI Taxonomy" id="152965"/>
    <lineage>
        <taxon>Eukaryota</taxon>
        <taxon>Fungi</taxon>
        <taxon>Dikarya</taxon>
        <taxon>Basidiomycota</taxon>
        <taxon>Agaricomycotina</taxon>
        <taxon>Agaricomycetes</taxon>
        <taxon>Russulales</taxon>
        <taxon>Russulaceae</taxon>
        <taxon>Russula</taxon>
    </lineage>
</organism>
<name>A0A9P5T675_9AGAM</name>
<feature type="transmembrane region" description="Helical" evidence="8">
    <location>
        <begin position="360"/>
        <end position="382"/>
    </location>
</feature>
<feature type="transmembrane region" description="Helical" evidence="8">
    <location>
        <begin position="419"/>
        <end position="436"/>
    </location>
</feature>
<sequence>MSNGGMLPRTMPRTGTQGSSRPFHHRFWRGLLGRDRRWISWRKSARAIVFSSWLNALIVFIPLAWVSHFQEWAHGLTFALCFLAIVALERIFDWGGEQLAMYCGPDLGDLIVITLNNIVEATLAIILLVRCELKLLQSTITGVVLLHLLLVPGTAFLTGGARIWEQQLHPHRAQLNLTLLTVGVLALTIPSAFFAAIDTQSTNSAGASTGLSDFIRRDLLRISRGFAVILLAIYICSRIYLHDPPGQDDDSMPHPEIPLEALRKEQELADAEPDVNPWACTILLVITVGLMGVTAEFLVDSIQFVQSGANLQEEWFGIVLLPIVSFSADGAVAIVFFIRSSLRQFFTAPKPPDLLAEARAIDMSIQFLLFWMPLVTLLGWWMNKPMSMFFDLFEVVLLVGACFLVNYVTADAKTNWAEGWVLVSFYLMIGLSAWYYPGQSENRIMNACEGIVGAIADGVGPNE</sequence>
<feature type="transmembrane region" description="Helical" evidence="8">
    <location>
        <begin position="177"/>
        <end position="197"/>
    </location>
</feature>
<dbReference type="InterPro" id="IPR004837">
    <property type="entry name" value="NaCa_Exmemb"/>
</dbReference>
<accession>A0A9P5T675</accession>
<evidence type="ECO:0000256" key="6">
    <source>
        <dbReference type="ARBA" id="ARBA00023136"/>
    </source>
</evidence>
<dbReference type="GO" id="GO:0012505">
    <property type="term" value="C:endomembrane system"/>
    <property type="evidence" value="ECO:0007669"/>
    <property type="project" value="UniProtKB-SubCell"/>
</dbReference>
<evidence type="ECO:0000259" key="9">
    <source>
        <dbReference type="Pfam" id="PF01699"/>
    </source>
</evidence>
<evidence type="ECO:0000256" key="1">
    <source>
        <dbReference type="ARBA" id="ARBA00004127"/>
    </source>
</evidence>
<feature type="transmembrane region" description="Helical" evidence="8">
    <location>
        <begin position="135"/>
        <end position="157"/>
    </location>
</feature>
<dbReference type="OrthoDB" id="1699231at2759"/>
<comment type="subcellular location">
    <subcellularLocation>
        <location evidence="1">Endomembrane system</location>
        <topology evidence="1">Multi-pass membrane protein</topology>
    </subcellularLocation>
</comment>
<evidence type="ECO:0000256" key="4">
    <source>
        <dbReference type="ARBA" id="ARBA00022989"/>
    </source>
</evidence>
<dbReference type="GO" id="GO:0015369">
    <property type="term" value="F:calcium:proton antiporter activity"/>
    <property type="evidence" value="ECO:0007669"/>
    <property type="project" value="TreeGrafter"/>
</dbReference>
<feature type="transmembrane region" description="Helical" evidence="8">
    <location>
        <begin position="275"/>
        <end position="295"/>
    </location>
</feature>
<evidence type="ECO:0000313" key="11">
    <source>
        <dbReference type="Proteomes" id="UP000759537"/>
    </source>
</evidence>
<dbReference type="GO" id="GO:0000329">
    <property type="term" value="C:fungal-type vacuole membrane"/>
    <property type="evidence" value="ECO:0007669"/>
    <property type="project" value="TreeGrafter"/>
</dbReference>
<feature type="domain" description="Sodium/calcium exchanger membrane region" evidence="9">
    <location>
        <begin position="282"/>
        <end position="428"/>
    </location>
</feature>
<feature type="transmembrane region" description="Helical" evidence="8">
    <location>
        <begin position="222"/>
        <end position="241"/>
    </location>
</feature>
<feature type="transmembrane region" description="Helical" evidence="8">
    <location>
        <begin position="388"/>
        <end position="407"/>
    </location>
</feature>
<evidence type="ECO:0000313" key="10">
    <source>
        <dbReference type="EMBL" id="KAF8476367.1"/>
    </source>
</evidence>
<keyword evidence="6 8" id="KW-0472">Membrane</keyword>
<dbReference type="AlphaFoldDB" id="A0A9P5T675"/>
<evidence type="ECO:0000256" key="3">
    <source>
        <dbReference type="ARBA" id="ARBA00022692"/>
    </source>
</evidence>
<keyword evidence="2" id="KW-0813">Transport</keyword>
<evidence type="ECO:0000256" key="8">
    <source>
        <dbReference type="SAM" id="Phobius"/>
    </source>
</evidence>
<keyword evidence="5" id="KW-0406">Ion transport</keyword>
<dbReference type="PANTHER" id="PTHR31503:SF20">
    <property type="entry name" value="CA(2+)_H(+) EXCHANGER, PUTATIVE (EUROFUNG)-RELATED"/>
    <property type="match status" value="1"/>
</dbReference>
<dbReference type="EMBL" id="WHVB01000015">
    <property type="protein sequence ID" value="KAF8476367.1"/>
    <property type="molecule type" value="Genomic_DNA"/>
</dbReference>
<evidence type="ECO:0000256" key="5">
    <source>
        <dbReference type="ARBA" id="ARBA00023065"/>
    </source>
</evidence>
<feature type="transmembrane region" description="Helical" evidence="8">
    <location>
        <begin position="315"/>
        <end position="339"/>
    </location>
</feature>
<evidence type="ECO:0000256" key="7">
    <source>
        <dbReference type="SAM" id="MobiDB-lite"/>
    </source>
</evidence>
<reference evidence="10" key="2">
    <citation type="journal article" date="2020" name="Nat. Commun.">
        <title>Large-scale genome sequencing of mycorrhizal fungi provides insights into the early evolution of symbiotic traits.</title>
        <authorList>
            <person name="Miyauchi S."/>
            <person name="Kiss E."/>
            <person name="Kuo A."/>
            <person name="Drula E."/>
            <person name="Kohler A."/>
            <person name="Sanchez-Garcia M."/>
            <person name="Morin E."/>
            <person name="Andreopoulos B."/>
            <person name="Barry K.W."/>
            <person name="Bonito G."/>
            <person name="Buee M."/>
            <person name="Carver A."/>
            <person name="Chen C."/>
            <person name="Cichocki N."/>
            <person name="Clum A."/>
            <person name="Culley D."/>
            <person name="Crous P.W."/>
            <person name="Fauchery L."/>
            <person name="Girlanda M."/>
            <person name="Hayes R.D."/>
            <person name="Keri Z."/>
            <person name="LaButti K."/>
            <person name="Lipzen A."/>
            <person name="Lombard V."/>
            <person name="Magnuson J."/>
            <person name="Maillard F."/>
            <person name="Murat C."/>
            <person name="Nolan M."/>
            <person name="Ohm R.A."/>
            <person name="Pangilinan J."/>
            <person name="Pereira M.F."/>
            <person name="Perotto S."/>
            <person name="Peter M."/>
            <person name="Pfister S."/>
            <person name="Riley R."/>
            <person name="Sitrit Y."/>
            <person name="Stielow J.B."/>
            <person name="Szollosi G."/>
            <person name="Zifcakova L."/>
            <person name="Stursova M."/>
            <person name="Spatafora J.W."/>
            <person name="Tedersoo L."/>
            <person name="Vaario L.M."/>
            <person name="Yamada A."/>
            <person name="Yan M."/>
            <person name="Wang P."/>
            <person name="Xu J."/>
            <person name="Bruns T."/>
            <person name="Baldrian P."/>
            <person name="Vilgalys R."/>
            <person name="Dunand C."/>
            <person name="Henrissat B."/>
            <person name="Grigoriev I.V."/>
            <person name="Hibbett D."/>
            <person name="Nagy L.G."/>
            <person name="Martin F.M."/>
        </authorList>
    </citation>
    <scope>NUCLEOTIDE SEQUENCE</scope>
    <source>
        <strain evidence="10">Prilba</strain>
    </source>
</reference>
<keyword evidence="11" id="KW-1185">Reference proteome</keyword>
<feature type="transmembrane region" description="Helical" evidence="8">
    <location>
        <begin position="47"/>
        <end position="66"/>
    </location>
</feature>
<dbReference type="InterPro" id="IPR004713">
    <property type="entry name" value="CaH_exchang"/>
</dbReference>
<feature type="region of interest" description="Disordered" evidence="7">
    <location>
        <begin position="1"/>
        <end position="22"/>
    </location>
</feature>
<dbReference type="GO" id="GO:0006874">
    <property type="term" value="P:intracellular calcium ion homeostasis"/>
    <property type="evidence" value="ECO:0007669"/>
    <property type="project" value="TreeGrafter"/>
</dbReference>
<feature type="transmembrane region" description="Helical" evidence="8">
    <location>
        <begin position="110"/>
        <end position="129"/>
    </location>
</feature>
<dbReference type="PANTHER" id="PTHR31503">
    <property type="entry name" value="VACUOLAR CALCIUM ION TRANSPORTER"/>
    <property type="match status" value="1"/>
</dbReference>
<evidence type="ECO:0000256" key="2">
    <source>
        <dbReference type="ARBA" id="ARBA00022448"/>
    </source>
</evidence>
<keyword evidence="4 8" id="KW-1133">Transmembrane helix</keyword>
<proteinExistence type="predicted"/>
<dbReference type="Proteomes" id="UP000759537">
    <property type="component" value="Unassembled WGS sequence"/>
</dbReference>
<protein>
    <recommendedName>
        <fullName evidence="9">Sodium/calcium exchanger membrane region domain-containing protein</fullName>
    </recommendedName>
</protein>
<keyword evidence="3 8" id="KW-0812">Transmembrane</keyword>
<dbReference type="Pfam" id="PF01699">
    <property type="entry name" value="Na_Ca_ex"/>
    <property type="match status" value="2"/>
</dbReference>